<evidence type="ECO:0000259" key="3">
    <source>
        <dbReference type="PROSITE" id="PS51168"/>
    </source>
</evidence>
<sequence length="118" mass="13044">MTTTPEPAMPPSDGGRSPHSSVAGTSDEVLGAYRRSIDNIDAAIIHMLAERFRITQAVGEYKATHELPPADPSREERQVARLRALATESGLDPEFSEKFLRFVIDEVIHHHVRAAERG</sequence>
<dbReference type="PANTHER" id="PTHR38041">
    <property type="entry name" value="CHORISMATE MUTASE"/>
    <property type="match status" value="1"/>
</dbReference>
<evidence type="ECO:0000313" key="4">
    <source>
        <dbReference type="EMBL" id="GAA1533208.1"/>
    </source>
</evidence>
<dbReference type="SUPFAM" id="SSF48600">
    <property type="entry name" value="Chorismate mutase II"/>
    <property type="match status" value="1"/>
</dbReference>
<gene>
    <name evidence="4" type="ORF">GCM10009762_04060</name>
</gene>
<keyword evidence="1" id="KW-0413">Isomerase</keyword>
<proteinExistence type="predicted"/>
<dbReference type="Proteomes" id="UP001501288">
    <property type="component" value="Unassembled WGS sequence"/>
</dbReference>
<evidence type="ECO:0000313" key="5">
    <source>
        <dbReference type="Proteomes" id="UP001501288"/>
    </source>
</evidence>
<dbReference type="PANTHER" id="PTHR38041:SF1">
    <property type="entry name" value="CHORISMATE MUTASE"/>
    <property type="match status" value="1"/>
</dbReference>
<dbReference type="InterPro" id="IPR036979">
    <property type="entry name" value="CM_dom_sf"/>
</dbReference>
<comment type="caution">
    <text evidence="4">The sequence shown here is derived from an EMBL/GenBank/DDBJ whole genome shotgun (WGS) entry which is preliminary data.</text>
</comment>
<name>A0ABN2B640_9MICO</name>
<dbReference type="InterPro" id="IPR036263">
    <property type="entry name" value="Chorismate_II_sf"/>
</dbReference>
<dbReference type="InterPro" id="IPR051331">
    <property type="entry name" value="Chorismate_mutase-related"/>
</dbReference>
<organism evidence="4 5">
    <name type="scientific">Dermacoccus barathri</name>
    <dbReference type="NCBI Taxonomy" id="322601"/>
    <lineage>
        <taxon>Bacteria</taxon>
        <taxon>Bacillati</taxon>
        <taxon>Actinomycetota</taxon>
        <taxon>Actinomycetes</taxon>
        <taxon>Micrococcales</taxon>
        <taxon>Dermacoccaceae</taxon>
        <taxon>Dermacoccus</taxon>
    </lineage>
</organism>
<protein>
    <recommendedName>
        <fullName evidence="3">Chorismate mutase domain-containing protein</fullName>
    </recommendedName>
</protein>
<dbReference type="PROSITE" id="PS51168">
    <property type="entry name" value="CHORISMATE_MUT_2"/>
    <property type="match status" value="1"/>
</dbReference>
<dbReference type="Pfam" id="PF01817">
    <property type="entry name" value="CM_2"/>
    <property type="match status" value="1"/>
</dbReference>
<dbReference type="NCBIfam" id="NF006691">
    <property type="entry name" value="PRK09239.1"/>
    <property type="match status" value="1"/>
</dbReference>
<accession>A0ABN2B640</accession>
<dbReference type="Gene3D" id="1.20.59.10">
    <property type="entry name" value="Chorismate mutase"/>
    <property type="match status" value="1"/>
</dbReference>
<feature type="domain" description="Chorismate mutase" evidence="3">
    <location>
        <begin position="24"/>
        <end position="115"/>
    </location>
</feature>
<evidence type="ECO:0000256" key="1">
    <source>
        <dbReference type="ARBA" id="ARBA00023235"/>
    </source>
</evidence>
<keyword evidence="5" id="KW-1185">Reference proteome</keyword>
<evidence type="ECO:0000256" key="2">
    <source>
        <dbReference type="SAM" id="MobiDB-lite"/>
    </source>
</evidence>
<dbReference type="EMBL" id="BAAANV010000014">
    <property type="protein sequence ID" value="GAA1533208.1"/>
    <property type="molecule type" value="Genomic_DNA"/>
</dbReference>
<dbReference type="SMART" id="SM00830">
    <property type="entry name" value="CM_2"/>
    <property type="match status" value="1"/>
</dbReference>
<dbReference type="InterPro" id="IPR002701">
    <property type="entry name" value="CM_II_prokaryot"/>
</dbReference>
<reference evidence="4 5" key="1">
    <citation type="journal article" date="2019" name="Int. J. Syst. Evol. Microbiol.">
        <title>The Global Catalogue of Microorganisms (GCM) 10K type strain sequencing project: providing services to taxonomists for standard genome sequencing and annotation.</title>
        <authorList>
            <consortium name="The Broad Institute Genomics Platform"/>
            <consortium name="The Broad Institute Genome Sequencing Center for Infectious Disease"/>
            <person name="Wu L."/>
            <person name="Ma J."/>
        </authorList>
    </citation>
    <scope>NUCLEOTIDE SEQUENCE [LARGE SCALE GENOMIC DNA]</scope>
    <source>
        <strain evidence="4 5">JCM 14588</strain>
    </source>
</reference>
<dbReference type="NCBIfam" id="TIGR01795">
    <property type="entry name" value="CM_mono_cladeE"/>
    <property type="match status" value="1"/>
</dbReference>
<dbReference type="InterPro" id="IPR010951">
    <property type="entry name" value="CM_bact"/>
</dbReference>
<feature type="region of interest" description="Disordered" evidence="2">
    <location>
        <begin position="1"/>
        <end position="27"/>
    </location>
</feature>